<evidence type="ECO:0000313" key="3">
    <source>
        <dbReference type="Proteomes" id="UP001162030"/>
    </source>
</evidence>
<evidence type="ECO:0000256" key="1">
    <source>
        <dbReference type="SAM" id="Phobius"/>
    </source>
</evidence>
<keyword evidence="1" id="KW-1133">Transmembrane helix</keyword>
<organism evidence="2 3">
    <name type="scientific">Methylocaldum szegediense</name>
    <dbReference type="NCBI Taxonomy" id="73780"/>
    <lineage>
        <taxon>Bacteria</taxon>
        <taxon>Pseudomonadati</taxon>
        <taxon>Pseudomonadota</taxon>
        <taxon>Gammaproteobacteria</taxon>
        <taxon>Methylococcales</taxon>
        <taxon>Methylococcaceae</taxon>
        <taxon>Methylocaldum</taxon>
    </lineage>
</organism>
<dbReference type="RefSeq" id="WP_026610474.1">
    <property type="nucleotide sequence ID" value="NZ_OX458333.1"/>
</dbReference>
<keyword evidence="3" id="KW-1185">Reference proteome</keyword>
<proteinExistence type="predicted"/>
<dbReference type="EMBL" id="OX458333">
    <property type="protein sequence ID" value="CAI8732085.1"/>
    <property type="molecule type" value="Genomic_DNA"/>
</dbReference>
<feature type="transmembrane region" description="Helical" evidence="1">
    <location>
        <begin position="27"/>
        <end position="49"/>
    </location>
</feature>
<keyword evidence="1" id="KW-0812">Transmembrane</keyword>
<reference evidence="2 3" key="1">
    <citation type="submission" date="2023-03" db="EMBL/GenBank/DDBJ databases">
        <authorList>
            <person name="Pearce D."/>
        </authorList>
    </citation>
    <scope>NUCLEOTIDE SEQUENCE [LARGE SCALE GENOMIC DNA]</scope>
    <source>
        <strain evidence="2">Msz</strain>
    </source>
</reference>
<dbReference type="Proteomes" id="UP001162030">
    <property type="component" value="Chromosome"/>
</dbReference>
<feature type="transmembrane region" description="Helical" evidence="1">
    <location>
        <begin position="70"/>
        <end position="91"/>
    </location>
</feature>
<sequence length="99" mass="10578">MFLWGLPFAALSACALFSWRPSGPLEWLGILLVLALGIFGLVLMFVSVFGSEHSVDRTASATADGGEIAGLVFVVVAAIFALPITILLRALKRQSRQNC</sequence>
<name>A0ABN8WZ85_9GAMM</name>
<accession>A0ABN8WZ85</accession>
<gene>
    <name evidence="2" type="ORF">MSZNOR_0299</name>
</gene>
<keyword evidence="1" id="KW-0472">Membrane</keyword>
<protein>
    <submittedName>
        <fullName evidence="2">Uncharacterized protein</fullName>
    </submittedName>
</protein>
<evidence type="ECO:0000313" key="2">
    <source>
        <dbReference type="EMBL" id="CAI8732085.1"/>
    </source>
</evidence>